<dbReference type="Proteomes" id="UP000503540">
    <property type="component" value="Chromosome"/>
</dbReference>
<proteinExistence type="predicted"/>
<dbReference type="EMBL" id="CP046172">
    <property type="protein sequence ID" value="QIS12614.1"/>
    <property type="molecule type" value="Genomic_DNA"/>
</dbReference>
<evidence type="ECO:0000259" key="4">
    <source>
        <dbReference type="Pfam" id="PF11887"/>
    </source>
</evidence>
<feature type="domain" description="Mammalian cell entry C-terminal" evidence="4">
    <location>
        <begin position="153"/>
        <end position="323"/>
    </location>
</feature>
<dbReference type="Pfam" id="PF11887">
    <property type="entry name" value="Mce4_CUP1"/>
    <property type="match status" value="1"/>
</dbReference>
<keyword evidence="2" id="KW-0812">Transmembrane</keyword>
<organism evidence="5 6">
    <name type="scientific">Nocardia arthritidis</name>
    <dbReference type="NCBI Taxonomy" id="228602"/>
    <lineage>
        <taxon>Bacteria</taxon>
        <taxon>Bacillati</taxon>
        <taxon>Actinomycetota</taxon>
        <taxon>Actinomycetes</taxon>
        <taxon>Mycobacteriales</taxon>
        <taxon>Nocardiaceae</taxon>
        <taxon>Nocardia</taxon>
    </lineage>
</organism>
<keyword evidence="2" id="KW-1133">Transmembrane helix</keyword>
<dbReference type="NCBIfam" id="TIGR00996">
    <property type="entry name" value="Mtu_fam_mce"/>
    <property type="match status" value="1"/>
</dbReference>
<dbReference type="InterPro" id="IPR005693">
    <property type="entry name" value="Mce"/>
</dbReference>
<reference evidence="5 6" key="1">
    <citation type="journal article" date="2019" name="ACS Chem. Biol.">
        <title>Identification and Mobilization of a Cryptic Antibiotic Biosynthesis Gene Locus from a Human-Pathogenic Nocardia Isolate.</title>
        <authorList>
            <person name="Herisse M."/>
            <person name="Ishida K."/>
            <person name="Porter J.L."/>
            <person name="Howden B."/>
            <person name="Hertweck C."/>
            <person name="Stinear T.P."/>
            <person name="Pidot S.J."/>
        </authorList>
    </citation>
    <scope>NUCLEOTIDE SEQUENCE [LARGE SCALE GENOMIC DNA]</scope>
    <source>
        <strain evidence="5 6">AUSMDU00012717</strain>
    </source>
</reference>
<dbReference type="InterPro" id="IPR052336">
    <property type="entry name" value="MlaD_Phospholipid_Transporter"/>
</dbReference>
<feature type="region of interest" description="Disordered" evidence="1">
    <location>
        <begin position="1"/>
        <end position="22"/>
    </location>
</feature>
<dbReference type="InterPro" id="IPR003399">
    <property type="entry name" value="Mce/MlaD"/>
</dbReference>
<dbReference type="InterPro" id="IPR024516">
    <property type="entry name" value="Mce_C"/>
</dbReference>
<dbReference type="PANTHER" id="PTHR33371:SF16">
    <property type="entry name" value="MCE-FAMILY PROTEIN MCE3F"/>
    <property type="match status" value="1"/>
</dbReference>
<gene>
    <name evidence="5" type="ORF">F5544_23780</name>
</gene>
<evidence type="ECO:0000256" key="2">
    <source>
        <dbReference type="SAM" id="Phobius"/>
    </source>
</evidence>
<name>A0A6G9YHF2_9NOCA</name>
<dbReference type="PANTHER" id="PTHR33371">
    <property type="entry name" value="INTERMEMBRANE PHOSPHOLIPID TRANSPORT SYSTEM BINDING PROTEIN MLAD-RELATED"/>
    <property type="match status" value="1"/>
</dbReference>
<feature type="compositionally biased region" description="Basic and acidic residues" evidence="1">
    <location>
        <begin position="1"/>
        <end position="16"/>
    </location>
</feature>
<feature type="domain" description="Mce/MlaD" evidence="3">
    <location>
        <begin position="70"/>
        <end position="145"/>
    </location>
</feature>
<dbReference type="GO" id="GO:0005576">
    <property type="term" value="C:extracellular region"/>
    <property type="evidence" value="ECO:0007669"/>
    <property type="project" value="TreeGrafter"/>
</dbReference>
<evidence type="ECO:0000313" key="5">
    <source>
        <dbReference type="EMBL" id="QIS12614.1"/>
    </source>
</evidence>
<evidence type="ECO:0000259" key="3">
    <source>
        <dbReference type="Pfam" id="PF02470"/>
    </source>
</evidence>
<keyword evidence="2" id="KW-0472">Membrane</keyword>
<feature type="compositionally biased region" description="Polar residues" evidence="1">
    <location>
        <begin position="409"/>
        <end position="418"/>
    </location>
</feature>
<protein>
    <submittedName>
        <fullName evidence="5">MCE family protein</fullName>
    </submittedName>
</protein>
<evidence type="ECO:0000313" key="6">
    <source>
        <dbReference type="Proteomes" id="UP000503540"/>
    </source>
</evidence>
<dbReference type="KEGG" id="nah:F5544_23780"/>
<accession>A0A6G9YHF2</accession>
<dbReference type="AlphaFoldDB" id="A0A6G9YHF2"/>
<dbReference type="Pfam" id="PF02470">
    <property type="entry name" value="MlaD"/>
    <property type="match status" value="1"/>
</dbReference>
<feature type="region of interest" description="Disordered" evidence="1">
    <location>
        <begin position="385"/>
        <end position="418"/>
    </location>
</feature>
<sequence length="418" mass="44447">MHRESGPGDRKGHRALDQPASARGRAVNPPLWQWLVRHRIAVANIGLIVALVLGTAYLSAGVLRWNPLARGYTVTVELPSSGGLSRGNDVTFRGVRVGKVRELRISGAGVTAIAEIDAAARIPVGGTVAVGRLSAAGEQYLDFRPDSETGPYLSDGAVVERARTTVPVPVQSVLANLSDFIGGMNPDRLDTIIDELDRALAGGPDRLRDMISGMSRAMAGLDGLLPQTRALIANLEVIAETTSHAQPDLATLTRAGGVLFEQTTAADRELRHLIDAGPGQLATLNEFVSRTQDPITDLVTNFVAITKAAKLRAPAIAALFPALRTGSEALGIPAHDGQFYTLVDPWPRPWCEYDTIPVVPTEKTTDTRVRLYNYCVTSNPALQIRGSANAPRPDVPDNGSGPPPGVTGNELSQPAPTR</sequence>
<keyword evidence="6" id="KW-1185">Reference proteome</keyword>
<evidence type="ECO:0000256" key="1">
    <source>
        <dbReference type="SAM" id="MobiDB-lite"/>
    </source>
</evidence>
<feature type="transmembrane region" description="Helical" evidence="2">
    <location>
        <begin position="40"/>
        <end position="60"/>
    </location>
</feature>